<name>A0A9D1S9Q0_9FIRM</name>
<comment type="caution">
    <text evidence="2">The sequence shown here is derived from an EMBL/GenBank/DDBJ whole genome shotgun (WGS) entry which is preliminary data.</text>
</comment>
<keyword evidence="1" id="KW-1133">Transmembrane helix</keyword>
<dbReference type="SUPFAM" id="SSF103473">
    <property type="entry name" value="MFS general substrate transporter"/>
    <property type="match status" value="1"/>
</dbReference>
<dbReference type="AlphaFoldDB" id="A0A9D1S9Q0"/>
<dbReference type="EMBL" id="DVNH01000022">
    <property type="protein sequence ID" value="HIU51608.1"/>
    <property type="molecule type" value="Genomic_DNA"/>
</dbReference>
<feature type="transmembrane region" description="Helical" evidence="1">
    <location>
        <begin position="21"/>
        <end position="42"/>
    </location>
</feature>
<dbReference type="InterPro" id="IPR023804">
    <property type="entry name" value="DUF3792_TM"/>
</dbReference>
<reference evidence="2" key="2">
    <citation type="journal article" date="2021" name="PeerJ">
        <title>Extensive microbial diversity within the chicken gut microbiome revealed by metagenomics and culture.</title>
        <authorList>
            <person name="Gilroy R."/>
            <person name="Ravi A."/>
            <person name="Getino M."/>
            <person name="Pursley I."/>
            <person name="Horton D.L."/>
            <person name="Alikhan N.F."/>
            <person name="Baker D."/>
            <person name="Gharbi K."/>
            <person name="Hall N."/>
            <person name="Watson M."/>
            <person name="Adriaenssens E.M."/>
            <person name="Foster-Nyarko E."/>
            <person name="Jarju S."/>
            <person name="Secka A."/>
            <person name="Antonio M."/>
            <person name="Oren A."/>
            <person name="Chaudhuri R.R."/>
            <person name="La Ragione R."/>
            <person name="Hildebrand F."/>
            <person name="Pallen M.J."/>
        </authorList>
    </citation>
    <scope>NUCLEOTIDE SEQUENCE</scope>
    <source>
        <strain evidence="2">CHK195-15760</strain>
    </source>
</reference>
<protein>
    <submittedName>
        <fullName evidence="2">TIGR04086 family membrane protein</fullName>
    </submittedName>
</protein>
<sequence>MNEVKEKDERLEAFLRVIKGIGISVFLSFIFLLIYSVILTYTNVNDTTIPVIVIVINVISILIGSSICTLKLNKNGIFNGMIIGGLYMIILYLISGVIHMNFSFTLYSICFVLLGIIAGSIRRNYRSKYEIINF</sequence>
<evidence type="ECO:0000313" key="2">
    <source>
        <dbReference type="EMBL" id="HIU51608.1"/>
    </source>
</evidence>
<feature type="transmembrane region" description="Helical" evidence="1">
    <location>
        <begin position="48"/>
        <end position="70"/>
    </location>
</feature>
<evidence type="ECO:0000256" key="1">
    <source>
        <dbReference type="SAM" id="Phobius"/>
    </source>
</evidence>
<proteinExistence type="predicted"/>
<organism evidence="2 3">
    <name type="scientific">Candidatus Merdicola faecigallinarum</name>
    <dbReference type="NCBI Taxonomy" id="2840862"/>
    <lineage>
        <taxon>Bacteria</taxon>
        <taxon>Bacillati</taxon>
        <taxon>Bacillota</taxon>
        <taxon>Clostridia</taxon>
        <taxon>Candidatus Merdicola</taxon>
    </lineage>
</organism>
<accession>A0A9D1S9Q0</accession>
<dbReference type="InterPro" id="IPR036259">
    <property type="entry name" value="MFS_trans_sf"/>
</dbReference>
<dbReference type="Pfam" id="PF12670">
    <property type="entry name" value="DUF3792"/>
    <property type="match status" value="1"/>
</dbReference>
<reference evidence="2" key="1">
    <citation type="submission" date="2020-10" db="EMBL/GenBank/DDBJ databases">
        <authorList>
            <person name="Gilroy R."/>
        </authorList>
    </citation>
    <scope>NUCLEOTIDE SEQUENCE</scope>
    <source>
        <strain evidence="2">CHK195-15760</strain>
    </source>
</reference>
<feature type="transmembrane region" description="Helical" evidence="1">
    <location>
        <begin position="77"/>
        <end position="98"/>
    </location>
</feature>
<feature type="transmembrane region" description="Helical" evidence="1">
    <location>
        <begin position="104"/>
        <end position="121"/>
    </location>
</feature>
<keyword evidence="1" id="KW-0812">Transmembrane</keyword>
<keyword evidence="1" id="KW-0472">Membrane</keyword>
<dbReference type="NCBIfam" id="TIGR04086">
    <property type="entry name" value="TIGR04086_membr"/>
    <property type="match status" value="1"/>
</dbReference>
<gene>
    <name evidence="2" type="ORF">IAB70_03185</name>
</gene>
<dbReference type="Proteomes" id="UP000824093">
    <property type="component" value="Unassembled WGS sequence"/>
</dbReference>
<evidence type="ECO:0000313" key="3">
    <source>
        <dbReference type="Proteomes" id="UP000824093"/>
    </source>
</evidence>